<feature type="compositionally biased region" description="Polar residues" evidence="1">
    <location>
        <begin position="244"/>
        <end position="256"/>
    </location>
</feature>
<evidence type="ECO:0000256" key="3">
    <source>
        <dbReference type="SAM" id="SignalP"/>
    </source>
</evidence>
<keyword evidence="2" id="KW-0472">Membrane</keyword>
<dbReference type="OrthoDB" id="2527908at2759"/>
<accession>A0A8H5H852</accession>
<evidence type="ECO:0000313" key="4">
    <source>
        <dbReference type="EMBL" id="KAF5378165.1"/>
    </source>
</evidence>
<dbReference type="AlphaFoldDB" id="A0A8H5H852"/>
<keyword evidence="2" id="KW-1133">Transmembrane helix</keyword>
<feature type="compositionally biased region" description="Polar residues" evidence="1">
    <location>
        <begin position="407"/>
        <end position="420"/>
    </location>
</feature>
<feature type="compositionally biased region" description="Low complexity" evidence="1">
    <location>
        <begin position="225"/>
        <end position="236"/>
    </location>
</feature>
<keyword evidence="2" id="KW-0812">Transmembrane</keyword>
<keyword evidence="3" id="KW-0732">Signal</keyword>
<proteinExistence type="predicted"/>
<gene>
    <name evidence="4" type="ORF">D9615_007588</name>
</gene>
<name>A0A8H5H852_9AGAR</name>
<feature type="compositionally biased region" description="Low complexity" evidence="1">
    <location>
        <begin position="393"/>
        <end position="406"/>
    </location>
</feature>
<protein>
    <submittedName>
        <fullName evidence="4">Uncharacterized protein</fullName>
    </submittedName>
</protein>
<evidence type="ECO:0000313" key="5">
    <source>
        <dbReference type="Proteomes" id="UP000565441"/>
    </source>
</evidence>
<feature type="chain" id="PRO_5034470430" evidence="3">
    <location>
        <begin position="30"/>
        <end position="472"/>
    </location>
</feature>
<dbReference type="EMBL" id="JAACJP010000021">
    <property type="protein sequence ID" value="KAF5378165.1"/>
    <property type="molecule type" value="Genomic_DNA"/>
</dbReference>
<feature type="signal peptide" evidence="3">
    <location>
        <begin position="1"/>
        <end position="29"/>
    </location>
</feature>
<keyword evidence="5" id="KW-1185">Reference proteome</keyword>
<sequence>MLLRPRSTWLSSFVSVLSVLLPAFRLARAQSGFTWQFTQDAGSSLPECATMSINVTNPGASSVDAYYMIALAVNGTPTTSLVGTSVTNLAWLVNQPVGTSILFYLVDSKGNSGKVSPRLYTVTTGQSSECLPSQSTAGFTIAANATEEIATCDLWELIMRGGTPPFNLLLVAPGALAPTNVTLPNGQDLYRYVNRAAPNGALLAAVSDSKGVWAKGTSYVKTIGSSDTSCPTRSSSGGVAPPATITTNDPQTSPGTSVRDPHHVNKNPIIIGICVGVGCLILLGIAAFFFLRRRRRQDAKQGYLEPRQFQATAANNVPTAPSEPCRPSKFVNQENSDSAVALPRNTSTSRVPVSVTSVPSSYEPPTTPSAPSFTASSVPQTSPGGRSSKMREAAAVTAVAQLASEAVTTPPTAPSSIQSTEDSRWPRGVDPISPEPGEAVYQHTDARAVTMRELPPPYGAQTSGPAATGQGS</sequence>
<comment type="caution">
    <text evidence="4">The sequence shown here is derived from an EMBL/GenBank/DDBJ whole genome shotgun (WGS) entry which is preliminary data.</text>
</comment>
<feature type="compositionally biased region" description="Low complexity" evidence="1">
    <location>
        <begin position="346"/>
        <end position="377"/>
    </location>
</feature>
<evidence type="ECO:0000256" key="1">
    <source>
        <dbReference type="SAM" id="MobiDB-lite"/>
    </source>
</evidence>
<reference evidence="4 5" key="1">
    <citation type="journal article" date="2020" name="ISME J.">
        <title>Uncovering the hidden diversity of litter-decomposition mechanisms in mushroom-forming fungi.</title>
        <authorList>
            <person name="Floudas D."/>
            <person name="Bentzer J."/>
            <person name="Ahren D."/>
            <person name="Johansson T."/>
            <person name="Persson P."/>
            <person name="Tunlid A."/>
        </authorList>
    </citation>
    <scope>NUCLEOTIDE SEQUENCE [LARGE SCALE GENOMIC DNA]</scope>
    <source>
        <strain evidence="4 5">CBS 661.87</strain>
    </source>
</reference>
<feature type="region of interest" description="Disordered" evidence="1">
    <location>
        <begin position="223"/>
        <end position="262"/>
    </location>
</feature>
<organism evidence="4 5">
    <name type="scientific">Tricholomella constricta</name>
    <dbReference type="NCBI Taxonomy" id="117010"/>
    <lineage>
        <taxon>Eukaryota</taxon>
        <taxon>Fungi</taxon>
        <taxon>Dikarya</taxon>
        <taxon>Basidiomycota</taxon>
        <taxon>Agaricomycotina</taxon>
        <taxon>Agaricomycetes</taxon>
        <taxon>Agaricomycetidae</taxon>
        <taxon>Agaricales</taxon>
        <taxon>Tricholomatineae</taxon>
        <taxon>Lyophyllaceae</taxon>
        <taxon>Tricholomella</taxon>
    </lineage>
</organism>
<feature type="transmembrane region" description="Helical" evidence="2">
    <location>
        <begin position="269"/>
        <end position="291"/>
    </location>
</feature>
<feature type="region of interest" description="Disordered" evidence="1">
    <location>
        <begin position="313"/>
        <end position="438"/>
    </location>
</feature>
<dbReference type="Proteomes" id="UP000565441">
    <property type="component" value="Unassembled WGS sequence"/>
</dbReference>
<evidence type="ECO:0000256" key="2">
    <source>
        <dbReference type="SAM" id="Phobius"/>
    </source>
</evidence>